<evidence type="ECO:0000256" key="6">
    <source>
        <dbReference type="ARBA" id="ARBA00023295"/>
    </source>
</evidence>
<evidence type="ECO:0000256" key="4">
    <source>
        <dbReference type="ARBA" id="ARBA00022729"/>
    </source>
</evidence>
<dbReference type="KEGG" id="mhey:H2LOC_018285"/>
<sequence length="711" mass="75215">MTTTIERLLSEMTLDEKIGQLNLVTAGQAVTGPIGNGDISENIRAGFVGGVLNIWGRDEIRAAQRLATEETRLGIPLFFGLDVLHGYKTIFPIPLAEAGLFDPLAWERSARVAAAEAAADGLDLTFAPMLDVARDPRWGRIAEGPGEDPLVASVFAKAKVRGFQGARLSGRSAVAATAKHFCAGGAALGGREYAPVDISERTLEEVYLPPFLAAVEAGCAAIMPAFNSLNGVPMSMHRDLLTGRLREEHGFSGLFISDYTAIAELVEHGVAASLVEAAALALRAGVDVDMVSGVYVGGLKQALERGLVDLGDIDGAVRRVLKLKNDLGLFDDPYRRLGATEIAQHETNALALDIARRAVTLLTNKGVLPLSPKLRRLAVIGPLADARGEMLGPWSAAGAPENCVTILEGLRNALPDAEISFHPGCGINDDDRSGFEQAKAICAASEAVVLCLGEAAGMSGEAASRARLTLPGVQRQLAEEALSTGVPTVAVLCSGRPLIIGELAEKAGATLAAWFLGSQAGAAVAQVLTGRFNPTGRLALAWPRETGQIPVFHAQRSSGRPFNATNPFTSKYIDLSPEPLFAFGHGLSYSQARLGNLRVSPSAFSFAEAGEIMVEAEAVNEAGALVEETVFLFIHDIAASVAQPQMALKAWAKVSLAPGETKTVKFNLARESFTLLDRDLKPRFEAGEFEILVGLSADRSALLSIRTRAFE</sequence>
<dbReference type="SUPFAM" id="SSF51445">
    <property type="entry name" value="(Trans)glycosidases"/>
    <property type="match status" value="1"/>
</dbReference>
<accession>A0A6B8KIH4</accession>
<dbReference type="PANTHER" id="PTHR30620">
    <property type="entry name" value="PERIPLASMIC BETA-GLUCOSIDASE-RELATED"/>
    <property type="match status" value="1"/>
</dbReference>
<dbReference type="EMBL" id="CP046052">
    <property type="protein sequence ID" value="QGM47477.1"/>
    <property type="molecule type" value="Genomic_DNA"/>
</dbReference>
<dbReference type="GO" id="GO:0009251">
    <property type="term" value="P:glucan catabolic process"/>
    <property type="evidence" value="ECO:0007669"/>
    <property type="project" value="TreeGrafter"/>
</dbReference>
<dbReference type="InterPro" id="IPR017853">
    <property type="entry name" value="GH"/>
</dbReference>
<dbReference type="InterPro" id="IPR013783">
    <property type="entry name" value="Ig-like_fold"/>
</dbReference>
<dbReference type="SMART" id="SM01217">
    <property type="entry name" value="Fn3_like"/>
    <property type="match status" value="1"/>
</dbReference>
<dbReference type="Gene3D" id="2.60.40.10">
    <property type="entry name" value="Immunoglobulins"/>
    <property type="match status" value="1"/>
</dbReference>
<evidence type="ECO:0000313" key="9">
    <source>
        <dbReference type="Proteomes" id="UP000309061"/>
    </source>
</evidence>
<evidence type="ECO:0000256" key="3">
    <source>
        <dbReference type="ARBA" id="ARBA00012744"/>
    </source>
</evidence>
<dbReference type="InterPro" id="IPR036962">
    <property type="entry name" value="Glyco_hydro_3_N_sf"/>
</dbReference>
<dbReference type="InterPro" id="IPR002772">
    <property type="entry name" value="Glyco_hydro_3_C"/>
</dbReference>
<protein>
    <recommendedName>
        <fullName evidence="3">beta-glucosidase</fullName>
        <ecNumber evidence="3">3.2.1.21</ecNumber>
    </recommendedName>
</protein>
<keyword evidence="4" id="KW-0732">Signal</keyword>
<dbReference type="EC" id="3.2.1.21" evidence="3"/>
<evidence type="ECO:0000256" key="2">
    <source>
        <dbReference type="ARBA" id="ARBA00005336"/>
    </source>
</evidence>
<organism evidence="8 9">
    <name type="scientific">Methylocystis heyeri</name>
    <dbReference type="NCBI Taxonomy" id="391905"/>
    <lineage>
        <taxon>Bacteria</taxon>
        <taxon>Pseudomonadati</taxon>
        <taxon>Pseudomonadota</taxon>
        <taxon>Alphaproteobacteria</taxon>
        <taxon>Hyphomicrobiales</taxon>
        <taxon>Methylocystaceae</taxon>
        <taxon>Methylocystis</taxon>
    </lineage>
</organism>
<dbReference type="InterPro" id="IPR051915">
    <property type="entry name" value="Cellulose_Degrad_GH3"/>
</dbReference>
<dbReference type="InterPro" id="IPR026891">
    <property type="entry name" value="Fn3-like"/>
</dbReference>
<keyword evidence="9" id="KW-1185">Reference proteome</keyword>
<comment type="similarity">
    <text evidence="2">Belongs to the glycosyl hydrolase 3 family.</text>
</comment>
<dbReference type="OrthoDB" id="9781691at2"/>
<evidence type="ECO:0000313" key="8">
    <source>
        <dbReference type="EMBL" id="QGM47477.1"/>
    </source>
</evidence>
<name>A0A6B8KIH4_9HYPH</name>
<dbReference type="GO" id="GO:0008422">
    <property type="term" value="F:beta-glucosidase activity"/>
    <property type="evidence" value="ECO:0007669"/>
    <property type="project" value="UniProtKB-EC"/>
</dbReference>
<comment type="catalytic activity">
    <reaction evidence="1">
        <text>Hydrolysis of terminal, non-reducing beta-D-glucosyl residues with release of beta-D-glucose.</text>
        <dbReference type="EC" id="3.2.1.21"/>
    </reaction>
</comment>
<dbReference type="Proteomes" id="UP000309061">
    <property type="component" value="Chromosome"/>
</dbReference>
<dbReference type="Gene3D" id="3.40.50.1700">
    <property type="entry name" value="Glycoside hydrolase family 3 C-terminal domain"/>
    <property type="match status" value="1"/>
</dbReference>
<dbReference type="AlphaFoldDB" id="A0A6B8KIH4"/>
<dbReference type="SUPFAM" id="SSF52279">
    <property type="entry name" value="Beta-D-glucan exohydrolase, C-terminal domain"/>
    <property type="match status" value="1"/>
</dbReference>
<dbReference type="PANTHER" id="PTHR30620:SF16">
    <property type="entry name" value="LYSOSOMAL BETA GLUCOSIDASE"/>
    <property type="match status" value="1"/>
</dbReference>
<evidence type="ECO:0000256" key="1">
    <source>
        <dbReference type="ARBA" id="ARBA00000448"/>
    </source>
</evidence>
<gene>
    <name evidence="8" type="ORF">H2LOC_018285</name>
</gene>
<dbReference type="Pfam" id="PF01915">
    <property type="entry name" value="Glyco_hydro_3_C"/>
    <property type="match status" value="1"/>
</dbReference>
<dbReference type="InterPro" id="IPR036881">
    <property type="entry name" value="Glyco_hydro_3_C_sf"/>
</dbReference>
<dbReference type="Pfam" id="PF00933">
    <property type="entry name" value="Glyco_hydro_3"/>
    <property type="match status" value="1"/>
</dbReference>
<evidence type="ECO:0000256" key="5">
    <source>
        <dbReference type="ARBA" id="ARBA00022801"/>
    </source>
</evidence>
<proteinExistence type="inferred from homology"/>
<dbReference type="Gene3D" id="3.20.20.300">
    <property type="entry name" value="Glycoside hydrolase, family 3, N-terminal domain"/>
    <property type="match status" value="1"/>
</dbReference>
<dbReference type="PRINTS" id="PR00133">
    <property type="entry name" value="GLHYDRLASE3"/>
</dbReference>
<reference evidence="8 9" key="1">
    <citation type="submission" date="2019-11" db="EMBL/GenBank/DDBJ databases">
        <title>The genome sequence of Methylocystis heyeri.</title>
        <authorList>
            <person name="Oshkin I.Y."/>
            <person name="Miroshnikov K."/>
            <person name="Dedysh S.N."/>
        </authorList>
    </citation>
    <scope>NUCLEOTIDE SEQUENCE [LARGE SCALE GENOMIC DNA]</scope>
    <source>
        <strain evidence="8 9">H2</strain>
    </source>
</reference>
<dbReference type="FunFam" id="3.20.20.300:FF:000005">
    <property type="entry name" value="Periplasmic beta-glucosidase"/>
    <property type="match status" value="1"/>
</dbReference>
<evidence type="ECO:0000259" key="7">
    <source>
        <dbReference type="SMART" id="SM01217"/>
    </source>
</evidence>
<dbReference type="InterPro" id="IPR001764">
    <property type="entry name" value="Glyco_hydro_3_N"/>
</dbReference>
<keyword evidence="6" id="KW-0326">Glycosidase</keyword>
<dbReference type="RefSeq" id="WP_154331718.1">
    <property type="nucleotide sequence ID" value="NZ_CP046052.1"/>
</dbReference>
<dbReference type="Pfam" id="PF14310">
    <property type="entry name" value="Fn3-like"/>
    <property type="match status" value="1"/>
</dbReference>
<keyword evidence="5" id="KW-0378">Hydrolase</keyword>
<feature type="domain" description="Fibronectin type III-like" evidence="7">
    <location>
        <begin position="628"/>
        <end position="697"/>
    </location>
</feature>